<gene>
    <name evidence="2" type="ORF">ARMGADRAFT_1066127</name>
</gene>
<dbReference type="AlphaFoldDB" id="A0A2H3D791"/>
<dbReference type="OrthoDB" id="10499624at2759"/>
<dbReference type="InParanoid" id="A0A2H3D791"/>
<evidence type="ECO:0000313" key="3">
    <source>
        <dbReference type="Proteomes" id="UP000217790"/>
    </source>
</evidence>
<proteinExistence type="predicted"/>
<dbReference type="Proteomes" id="UP000217790">
    <property type="component" value="Unassembled WGS sequence"/>
</dbReference>
<dbReference type="EMBL" id="KZ293679">
    <property type="protein sequence ID" value="PBK87312.1"/>
    <property type="molecule type" value="Genomic_DNA"/>
</dbReference>
<organism evidence="2 3">
    <name type="scientific">Armillaria gallica</name>
    <name type="common">Bulbous honey fungus</name>
    <name type="synonym">Armillaria bulbosa</name>
    <dbReference type="NCBI Taxonomy" id="47427"/>
    <lineage>
        <taxon>Eukaryota</taxon>
        <taxon>Fungi</taxon>
        <taxon>Dikarya</taxon>
        <taxon>Basidiomycota</taxon>
        <taxon>Agaricomycotina</taxon>
        <taxon>Agaricomycetes</taxon>
        <taxon>Agaricomycetidae</taxon>
        <taxon>Agaricales</taxon>
        <taxon>Marasmiineae</taxon>
        <taxon>Physalacriaceae</taxon>
        <taxon>Armillaria</taxon>
    </lineage>
</organism>
<evidence type="ECO:0000313" key="2">
    <source>
        <dbReference type="EMBL" id="PBK87312.1"/>
    </source>
</evidence>
<feature type="compositionally biased region" description="Low complexity" evidence="1">
    <location>
        <begin position="384"/>
        <end position="394"/>
    </location>
</feature>
<evidence type="ECO:0000256" key="1">
    <source>
        <dbReference type="SAM" id="MobiDB-lite"/>
    </source>
</evidence>
<sequence>MALEVLEVEGGAPVETAALEVAAERLVVDALGLVLLDNCEKVVAGVERLVVVSVEVDKVTLPDEEVVDVDETVTSVELVSSLSVEDMDIGIVAVVVGREFKVVELHGGSPDTDVDVVTPSLVEMGSMVNVCAATKATGTSNMSANFMMVDGWPADGGASLDIYVTHRTAVIGPRNKLEANLDFPLPVFAISTAIWIEPWNVGLCAGTCDSCNLTGPQISPPWTYILPKVRVCRFFLPIYVPSSVLSGCRSISPNAKSFTGKGCPLQESSKQGEMFCLADIIADDPTVFDSMVCLGETLSGDIQRNLRTGAGSGAQNGRSNNMGHSCQILITSSTSPDYARDPSDVYLPGSSFSLYAVTTPPPLLQGDRSFPQQAHFTASKDSKSVGSTPSSRSSPTTIILTNHPILKLCGGIREHFYDPLYFHDPVEVFDPSRIVAYSGLIEVKVYEMLHVFQGTCILRGQDRLRPITGICLREDMRYLCNKKDGDNRLADCLRTKHRDVIYATIFRLPQGFGTSSFDLQLAADNIRAVMVDFERVSLEEGRDGDTIIND</sequence>
<keyword evidence="3" id="KW-1185">Reference proteome</keyword>
<protein>
    <submittedName>
        <fullName evidence="2">Uncharacterized protein</fullName>
    </submittedName>
</protein>
<name>A0A2H3D791_ARMGA</name>
<feature type="region of interest" description="Disordered" evidence="1">
    <location>
        <begin position="376"/>
        <end position="396"/>
    </location>
</feature>
<reference evidence="3" key="1">
    <citation type="journal article" date="2017" name="Nat. Ecol. Evol.">
        <title>Genome expansion and lineage-specific genetic innovations in the forest pathogenic fungi Armillaria.</title>
        <authorList>
            <person name="Sipos G."/>
            <person name="Prasanna A.N."/>
            <person name="Walter M.C."/>
            <person name="O'Connor E."/>
            <person name="Balint B."/>
            <person name="Krizsan K."/>
            <person name="Kiss B."/>
            <person name="Hess J."/>
            <person name="Varga T."/>
            <person name="Slot J."/>
            <person name="Riley R."/>
            <person name="Boka B."/>
            <person name="Rigling D."/>
            <person name="Barry K."/>
            <person name="Lee J."/>
            <person name="Mihaltcheva S."/>
            <person name="LaButti K."/>
            <person name="Lipzen A."/>
            <person name="Waldron R."/>
            <person name="Moloney N.M."/>
            <person name="Sperisen C."/>
            <person name="Kredics L."/>
            <person name="Vagvoelgyi C."/>
            <person name="Patrignani A."/>
            <person name="Fitzpatrick D."/>
            <person name="Nagy I."/>
            <person name="Doyle S."/>
            <person name="Anderson J.B."/>
            <person name="Grigoriev I.V."/>
            <person name="Gueldener U."/>
            <person name="Muensterkoetter M."/>
            <person name="Nagy L.G."/>
        </authorList>
    </citation>
    <scope>NUCLEOTIDE SEQUENCE [LARGE SCALE GENOMIC DNA]</scope>
    <source>
        <strain evidence="3">Ar21-2</strain>
    </source>
</reference>
<accession>A0A2H3D791</accession>